<dbReference type="Proteomes" id="UP001305647">
    <property type="component" value="Unassembled WGS sequence"/>
</dbReference>
<reference evidence="2" key="1">
    <citation type="journal article" date="2023" name="Mol. Phylogenet. Evol.">
        <title>Genome-scale phylogeny and comparative genomics of the fungal order Sordariales.</title>
        <authorList>
            <person name="Hensen N."/>
            <person name="Bonometti L."/>
            <person name="Westerberg I."/>
            <person name="Brannstrom I.O."/>
            <person name="Guillou S."/>
            <person name="Cros-Aarteil S."/>
            <person name="Calhoun S."/>
            <person name="Haridas S."/>
            <person name="Kuo A."/>
            <person name="Mondo S."/>
            <person name="Pangilinan J."/>
            <person name="Riley R."/>
            <person name="LaButti K."/>
            <person name="Andreopoulos B."/>
            <person name="Lipzen A."/>
            <person name="Chen C."/>
            <person name="Yan M."/>
            <person name="Daum C."/>
            <person name="Ng V."/>
            <person name="Clum A."/>
            <person name="Steindorff A."/>
            <person name="Ohm R.A."/>
            <person name="Martin F."/>
            <person name="Silar P."/>
            <person name="Natvig D.O."/>
            <person name="Lalanne C."/>
            <person name="Gautier V."/>
            <person name="Ament-Velasquez S.L."/>
            <person name="Kruys A."/>
            <person name="Hutchinson M.I."/>
            <person name="Powell A.J."/>
            <person name="Barry K."/>
            <person name="Miller A.N."/>
            <person name="Grigoriev I.V."/>
            <person name="Debuchy R."/>
            <person name="Gladieux P."/>
            <person name="Hiltunen Thoren M."/>
            <person name="Johannesson H."/>
        </authorList>
    </citation>
    <scope>NUCLEOTIDE SEQUENCE</scope>
    <source>
        <strain evidence="2">CBS 757.83</strain>
    </source>
</reference>
<feature type="region of interest" description="Disordered" evidence="1">
    <location>
        <begin position="1"/>
        <end position="20"/>
    </location>
</feature>
<comment type="caution">
    <text evidence="2">The sequence shown here is derived from an EMBL/GenBank/DDBJ whole genome shotgun (WGS) entry which is preliminary data.</text>
</comment>
<protein>
    <submittedName>
        <fullName evidence="2">Uncharacterized protein</fullName>
    </submittedName>
</protein>
<dbReference type="AlphaFoldDB" id="A0AAN6Q290"/>
<evidence type="ECO:0000256" key="1">
    <source>
        <dbReference type="SAM" id="MobiDB-lite"/>
    </source>
</evidence>
<name>A0AAN6Q290_9PEZI</name>
<proteinExistence type="predicted"/>
<accession>A0AAN6Q290</accession>
<evidence type="ECO:0000313" key="3">
    <source>
        <dbReference type="Proteomes" id="UP001305647"/>
    </source>
</evidence>
<sequence>MSHVLKQRSTRFRPVARHRSKASLEGKLPLPRAGLIYPFGQTLLRHHRGDYGVYSAVKANLGVPHLTPGMLDTVFSRLFDEATEMLQEDETKHLPRDPLQFIALPRKRPAVRETWMRRNKDFLLSVFLALRAARW</sequence>
<gene>
    <name evidence="2" type="ORF">N658DRAFT_495622</name>
</gene>
<evidence type="ECO:0000313" key="2">
    <source>
        <dbReference type="EMBL" id="KAK4102270.1"/>
    </source>
</evidence>
<reference evidence="2" key="2">
    <citation type="submission" date="2023-05" db="EMBL/GenBank/DDBJ databases">
        <authorList>
            <consortium name="Lawrence Berkeley National Laboratory"/>
            <person name="Steindorff A."/>
            <person name="Hensen N."/>
            <person name="Bonometti L."/>
            <person name="Westerberg I."/>
            <person name="Brannstrom I.O."/>
            <person name="Guillou S."/>
            <person name="Cros-Aarteil S."/>
            <person name="Calhoun S."/>
            <person name="Haridas S."/>
            <person name="Kuo A."/>
            <person name="Mondo S."/>
            <person name="Pangilinan J."/>
            <person name="Riley R."/>
            <person name="Labutti K."/>
            <person name="Andreopoulos B."/>
            <person name="Lipzen A."/>
            <person name="Chen C."/>
            <person name="Yanf M."/>
            <person name="Daum C."/>
            <person name="Ng V."/>
            <person name="Clum A."/>
            <person name="Ohm R."/>
            <person name="Martin F."/>
            <person name="Silar P."/>
            <person name="Natvig D."/>
            <person name="Lalanne C."/>
            <person name="Gautier V."/>
            <person name="Ament-Velasquez S.L."/>
            <person name="Kruys A."/>
            <person name="Hutchinson M.I."/>
            <person name="Powell A.J."/>
            <person name="Barry K."/>
            <person name="Miller A.N."/>
            <person name="Grigoriev I.V."/>
            <person name="Debuchy R."/>
            <person name="Gladieux P."/>
            <person name="Thoren M.H."/>
            <person name="Johannesson H."/>
        </authorList>
    </citation>
    <scope>NUCLEOTIDE SEQUENCE</scope>
    <source>
        <strain evidence="2">CBS 757.83</strain>
    </source>
</reference>
<keyword evidence="3" id="KW-1185">Reference proteome</keyword>
<organism evidence="2 3">
    <name type="scientific">Parathielavia hyrcaniae</name>
    <dbReference type="NCBI Taxonomy" id="113614"/>
    <lineage>
        <taxon>Eukaryota</taxon>
        <taxon>Fungi</taxon>
        <taxon>Dikarya</taxon>
        <taxon>Ascomycota</taxon>
        <taxon>Pezizomycotina</taxon>
        <taxon>Sordariomycetes</taxon>
        <taxon>Sordariomycetidae</taxon>
        <taxon>Sordariales</taxon>
        <taxon>Chaetomiaceae</taxon>
        <taxon>Parathielavia</taxon>
    </lineage>
</organism>
<dbReference type="EMBL" id="MU863632">
    <property type="protein sequence ID" value="KAK4102270.1"/>
    <property type="molecule type" value="Genomic_DNA"/>
</dbReference>